<evidence type="ECO:0000256" key="13">
    <source>
        <dbReference type="PIRSR" id="PIRSR005096-2"/>
    </source>
</evidence>
<evidence type="ECO:0000256" key="11">
    <source>
        <dbReference type="PIRNR" id="PIRNR005096"/>
    </source>
</evidence>
<name>A0A419S5S2_9SPHI</name>
<dbReference type="CDD" id="cd09019">
    <property type="entry name" value="galactose_mutarotase_like"/>
    <property type="match status" value="1"/>
</dbReference>
<comment type="caution">
    <text evidence="15">The sequence shown here is derived from an EMBL/GenBank/DDBJ whole genome shotgun (WGS) entry which is preliminary data.</text>
</comment>
<comment type="cofactor">
    <cofactor evidence="2">
        <name>Ca(2+)</name>
        <dbReference type="ChEBI" id="CHEBI:29108"/>
    </cofactor>
</comment>
<comment type="pathway">
    <text evidence="3 11">Carbohydrate metabolism; hexose metabolism.</text>
</comment>
<evidence type="ECO:0000256" key="8">
    <source>
        <dbReference type="ARBA" id="ARBA00022837"/>
    </source>
</evidence>
<dbReference type="PROSITE" id="PS00545">
    <property type="entry name" value="ALDOSE_1_EPIMERASE"/>
    <property type="match status" value="1"/>
</dbReference>
<reference evidence="15 16" key="1">
    <citation type="submission" date="2016-07" db="EMBL/GenBank/DDBJ databases">
        <title>Genome of Pelobium manganitolerans.</title>
        <authorList>
            <person name="Wu S."/>
            <person name="Wang G."/>
        </authorList>
    </citation>
    <scope>NUCLEOTIDE SEQUENCE [LARGE SCALE GENOMIC DNA]</scope>
    <source>
        <strain evidence="15 16">YS-25</strain>
    </source>
</reference>
<sequence>MHSAIQQAFEKQLNGKHIQLHWLKSPNLQVGICNYGARITHFILLKKDQQLDVALGFNNIDAYLNSKNEFYYGITVGPFANRIANARFSLDGKTYQLEANNDGNCLHSGSQAFHNKVWDVLEADESKIVMQTVSVAGEGGFPGNLQCQVAFSLNNDALKIEYHASTDEDTVVNLTNHSYFNLNGEGTGSILNHRIQINATEYLPINRRCIPLGEFAKVESTPFDFLTPKAIGAAINADNEQLKFGNGYDHSFSVNTEQELKKVAFAQGDESGVCLEVYTDQPGMQFYTGNYLSGDIGKSGKPYAARTAFCFETQHHPDSPNQPNFPSAELKAGETFKSTTIYKLY</sequence>
<evidence type="ECO:0000256" key="10">
    <source>
        <dbReference type="ARBA" id="ARBA00023277"/>
    </source>
</evidence>
<dbReference type="GO" id="GO:0004034">
    <property type="term" value="F:aldose 1-epimerase activity"/>
    <property type="evidence" value="ECO:0007669"/>
    <property type="project" value="UniProtKB-EC"/>
</dbReference>
<evidence type="ECO:0000256" key="4">
    <source>
        <dbReference type="ARBA" id="ARBA00006206"/>
    </source>
</evidence>
<protein>
    <recommendedName>
        <fullName evidence="7 11">Aldose 1-epimerase</fullName>
        <ecNumber evidence="6 11">5.1.3.3</ecNumber>
    </recommendedName>
</protein>
<evidence type="ECO:0000313" key="15">
    <source>
        <dbReference type="EMBL" id="RKD16208.1"/>
    </source>
</evidence>
<dbReference type="GO" id="GO:0030246">
    <property type="term" value="F:carbohydrate binding"/>
    <property type="evidence" value="ECO:0007669"/>
    <property type="project" value="InterPro"/>
</dbReference>
<feature type="binding site" evidence="13">
    <location>
        <position position="249"/>
    </location>
    <ligand>
        <name>beta-D-galactose</name>
        <dbReference type="ChEBI" id="CHEBI:27667"/>
    </ligand>
</feature>
<dbReference type="PIRSF" id="PIRSF005096">
    <property type="entry name" value="GALM"/>
    <property type="match status" value="1"/>
</dbReference>
<dbReference type="RefSeq" id="WP_120181707.1">
    <property type="nucleotide sequence ID" value="NZ_MBTA01000023.1"/>
</dbReference>
<dbReference type="AlphaFoldDB" id="A0A419S5S2"/>
<dbReference type="InterPro" id="IPR011013">
    <property type="entry name" value="Gal_mutarotase_sf_dom"/>
</dbReference>
<dbReference type="UniPathway" id="UPA00242"/>
<keyword evidence="10 11" id="KW-0119">Carbohydrate metabolism</keyword>
<comment type="similarity">
    <text evidence="4 11">Belongs to the aldose epimerase family.</text>
</comment>
<comment type="catalytic activity">
    <reaction evidence="1 11">
        <text>alpha-D-glucose = beta-D-glucose</text>
        <dbReference type="Rhea" id="RHEA:10264"/>
        <dbReference type="ChEBI" id="CHEBI:15903"/>
        <dbReference type="ChEBI" id="CHEBI:17925"/>
        <dbReference type="EC" id="5.1.3.3"/>
    </reaction>
</comment>
<evidence type="ECO:0000256" key="12">
    <source>
        <dbReference type="PIRSR" id="PIRSR005096-1"/>
    </source>
</evidence>
<feature type="binding site" evidence="14">
    <location>
        <begin position="177"/>
        <end position="179"/>
    </location>
    <ligand>
        <name>beta-D-galactose</name>
        <dbReference type="ChEBI" id="CHEBI:27667"/>
    </ligand>
</feature>
<dbReference type="EC" id="5.1.3.3" evidence="6 11"/>
<accession>A0A419S5S2</accession>
<dbReference type="InterPro" id="IPR008183">
    <property type="entry name" value="Aldose_1/G6P_1-epimerase"/>
</dbReference>
<dbReference type="OrthoDB" id="9779408at2"/>
<evidence type="ECO:0000256" key="6">
    <source>
        <dbReference type="ARBA" id="ARBA00013185"/>
    </source>
</evidence>
<evidence type="ECO:0000256" key="9">
    <source>
        <dbReference type="ARBA" id="ARBA00023235"/>
    </source>
</evidence>
<evidence type="ECO:0000256" key="14">
    <source>
        <dbReference type="PIRSR" id="PIRSR005096-3"/>
    </source>
</evidence>
<evidence type="ECO:0000256" key="1">
    <source>
        <dbReference type="ARBA" id="ARBA00001614"/>
    </source>
</evidence>
<dbReference type="PANTHER" id="PTHR10091">
    <property type="entry name" value="ALDOSE-1-EPIMERASE"/>
    <property type="match status" value="1"/>
</dbReference>
<dbReference type="Pfam" id="PF01263">
    <property type="entry name" value="Aldose_epim"/>
    <property type="match status" value="1"/>
</dbReference>
<dbReference type="GO" id="GO:0006006">
    <property type="term" value="P:glucose metabolic process"/>
    <property type="evidence" value="ECO:0007669"/>
    <property type="project" value="TreeGrafter"/>
</dbReference>
<evidence type="ECO:0000256" key="2">
    <source>
        <dbReference type="ARBA" id="ARBA00001913"/>
    </source>
</evidence>
<comment type="subunit">
    <text evidence="5">Monomer.</text>
</comment>
<evidence type="ECO:0000256" key="5">
    <source>
        <dbReference type="ARBA" id="ARBA00011245"/>
    </source>
</evidence>
<organism evidence="15 16">
    <name type="scientific">Pelobium manganitolerans</name>
    <dbReference type="NCBI Taxonomy" id="1842495"/>
    <lineage>
        <taxon>Bacteria</taxon>
        <taxon>Pseudomonadati</taxon>
        <taxon>Bacteroidota</taxon>
        <taxon>Sphingobacteriia</taxon>
        <taxon>Sphingobacteriales</taxon>
        <taxon>Sphingobacteriaceae</taxon>
        <taxon>Pelobium</taxon>
    </lineage>
</organism>
<evidence type="ECO:0000256" key="3">
    <source>
        <dbReference type="ARBA" id="ARBA00005028"/>
    </source>
</evidence>
<dbReference type="InterPro" id="IPR018052">
    <property type="entry name" value="Ald1_epimerase_CS"/>
</dbReference>
<keyword evidence="9 11" id="KW-0413">Isomerase</keyword>
<gene>
    <name evidence="15" type="ORF">BCY91_04845</name>
</gene>
<dbReference type="Proteomes" id="UP000283433">
    <property type="component" value="Unassembled WGS sequence"/>
</dbReference>
<feature type="active site" description="Proton donor" evidence="12">
    <location>
        <position position="177"/>
    </location>
</feature>
<evidence type="ECO:0000256" key="7">
    <source>
        <dbReference type="ARBA" id="ARBA00014165"/>
    </source>
</evidence>
<keyword evidence="8" id="KW-0106">Calcium</keyword>
<feature type="binding site" evidence="14">
    <location>
        <begin position="81"/>
        <end position="82"/>
    </location>
    <ligand>
        <name>beta-D-galactose</name>
        <dbReference type="ChEBI" id="CHEBI:27667"/>
    </ligand>
</feature>
<dbReference type="GO" id="GO:0033499">
    <property type="term" value="P:galactose catabolic process via UDP-galactose, Leloir pathway"/>
    <property type="evidence" value="ECO:0007669"/>
    <property type="project" value="TreeGrafter"/>
</dbReference>
<dbReference type="Gene3D" id="2.70.98.10">
    <property type="match status" value="1"/>
</dbReference>
<dbReference type="NCBIfam" id="NF008277">
    <property type="entry name" value="PRK11055.1"/>
    <property type="match status" value="1"/>
</dbReference>
<dbReference type="InterPro" id="IPR047215">
    <property type="entry name" value="Galactose_mutarotase-like"/>
</dbReference>
<evidence type="ECO:0000313" key="16">
    <source>
        <dbReference type="Proteomes" id="UP000283433"/>
    </source>
</evidence>
<dbReference type="EMBL" id="MBTA01000023">
    <property type="protein sequence ID" value="RKD16208.1"/>
    <property type="molecule type" value="Genomic_DNA"/>
</dbReference>
<feature type="active site" description="Proton acceptor" evidence="12">
    <location>
        <position position="312"/>
    </location>
</feature>
<dbReference type="SUPFAM" id="SSF74650">
    <property type="entry name" value="Galactose mutarotase-like"/>
    <property type="match status" value="1"/>
</dbReference>
<dbReference type="InterPro" id="IPR014718">
    <property type="entry name" value="GH-type_carb-bd"/>
</dbReference>
<proteinExistence type="inferred from homology"/>
<dbReference type="InterPro" id="IPR015443">
    <property type="entry name" value="Aldose_1-epimerase"/>
</dbReference>
<keyword evidence="16" id="KW-1185">Reference proteome</keyword>
<dbReference type="PANTHER" id="PTHR10091:SF0">
    <property type="entry name" value="GALACTOSE MUTAROTASE"/>
    <property type="match status" value="1"/>
</dbReference>